<keyword evidence="2" id="KW-0689">Ribosomal protein</keyword>
<sequence>KKVIEYSKKNNKLKVNGGVVEGRLCNAEDIKSIAALPPREILLSMLAGVFNAPISKMAGALSATVSSFAYAAEALKNKKVSVDSDSVSISKNLTLITDTKH</sequence>
<dbReference type="Gene3D" id="3.30.70.1730">
    <property type="match status" value="1"/>
</dbReference>
<comment type="similarity">
    <text evidence="1">Belongs to the universal ribosomal protein uL10 family.</text>
</comment>
<evidence type="ECO:0000313" key="2">
    <source>
        <dbReference type="EMBL" id="GFP26425.1"/>
    </source>
</evidence>
<protein>
    <submittedName>
        <fullName evidence="2">Large subunit ribosomal protein L10</fullName>
    </submittedName>
</protein>
<name>A0A6V8P1N0_9ACTN</name>
<evidence type="ECO:0000256" key="1">
    <source>
        <dbReference type="ARBA" id="ARBA00008889"/>
    </source>
</evidence>
<proteinExistence type="inferred from homology"/>
<dbReference type="EMBL" id="BLRX01000601">
    <property type="protein sequence ID" value="GFP26425.1"/>
    <property type="molecule type" value="Genomic_DNA"/>
</dbReference>
<dbReference type="GO" id="GO:0005840">
    <property type="term" value="C:ribosome"/>
    <property type="evidence" value="ECO:0007669"/>
    <property type="project" value="UniProtKB-KW"/>
</dbReference>
<dbReference type="Proteomes" id="UP000543224">
    <property type="component" value="Unassembled WGS sequence"/>
</dbReference>
<evidence type="ECO:0000313" key="3">
    <source>
        <dbReference type="Proteomes" id="UP000543224"/>
    </source>
</evidence>
<keyword evidence="2" id="KW-0687">Ribonucleoprotein</keyword>
<dbReference type="InterPro" id="IPR043141">
    <property type="entry name" value="Ribosomal_uL10-like_sf"/>
</dbReference>
<dbReference type="AlphaFoldDB" id="A0A6V8P1N0"/>
<comment type="caution">
    <text evidence="2">The sequence shown here is derived from an EMBL/GenBank/DDBJ whole genome shotgun (WGS) entry which is preliminary data.</text>
</comment>
<dbReference type="Gene3D" id="6.10.250.290">
    <property type="match status" value="1"/>
</dbReference>
<reference evidence="2 3" key="1">
    <citation type="journal article" date="2020" name="Front. Microbiol.">
        <title>Single-cell genomics of novel Actinobacteria with the Wood-Ljungdahl pathway discovered in a serpentinizing system.</title>
        <authorList>
            <person name="Merino N."/>
            <person name="Kawai M."/>
            <person name="Boyd E.S."/>
            <person name="Colman D.R."/>
            <person name="McGlynn S.E."/>
            <person name="Nealson K.H."/>
            <person name="Kurokawa K."/>
            <person name="Hongoh Y."/>
        </authorList>
    </citation>
    <scope>NUCLEOTIDE SEQUENCE [LARGE SCALE GENOMIC DNA]</scope>
    <source>
        <strain evidence="2 3">S25</strain>
    </source>
</reference>
<dbReference type="SUPFAM" id="SSF160369">
    <property type="entry name" value="Ribosomal protein L10-like"/>
    <property type="match status" value="1"/>
</dbReference>
<gene>
    <name evidence="2" type="ORF">HKBW3S25_01918</name>
</gene>
<feature type="non-terminal residue" evidence="2">
    <location>
        <position position="1"/>
    </location>
</feature>
<organism evidence="2 3">
    <name type="scientific">Candidatus Hakubella thermalkaliphila</name>
    <dbReference type="NCBI Taxonomy" id="2754717"/>
    <lineage>
        <taxon>Bacteria</taxon>
        <taxon>Bacillati</taxon>
        <taxon>Actinomycetota</taxon>
        <taxon>Actinomycetota incertae sedis</taxon>
        <taxon>Candidatus Hakubellales</taxon>
        <taxon>Candidatus Hakubellaceae</taxon>
        <taxon>Candidatus Hakubella</taxon>
    </lineage>
</organism>
<accession>A0A6V8P1N0</accession>